<dbReference type="PROSITE" id="PS00344">
    <property type="entry name" value="GATA_ZN_FINGER_1"/>
    <property type="match status" value="1"/>
</dbReference>
<dbReference type="GO" id="GO:0005634">
    <property type="term" value="C:nucleus"/>
    <property type="evidence" value="ECO:0007669"/>
    <property type="project" value="UniProtKB-SubCell"/>
</dbReference>
<dbReference type="GO" id="GO:0000981">
    <property type="term" value="F:DNA-binding transcription factor activity, RNA polymerase II-specific"/>
    <property type="evidence" value="ECO:0007669"/>
    <property type="project" value="TreeGrafter"/>
</dbReference>
<evidence type="ECO:0000256" key="5">
    <source>
        <dbReference type="ARBA" id="ARBA00023015"/>
    </source>
</evidence>
<evidence type="ECO:0000256" key="7">
    <source>
        <dbReference type="ARBA" id="ARBA00023242"/>
    </source>
</evidence>
<evidence type="ECO:0000256" key="9">
    <source>
        <dbReference type="SAM" id="MobiDB-lite"/>
    </source>
</evidence>
<accession>A0A7E4ZXK5</accession>
<keyword evidence="3 8" id="KW-0863">Zinc-finger</keyword>
<dbReference type="InterPro" id="IPR000679">
    <property type="entry name" value="Znf_GATA"/>
</dbReference>
<dbReference type="GO" id="GO:0045944">
    <property type="term" value="P:positive regulation of transcription by RNA polymerase II"/>
    <property type="evidence" value="ECO:0007669"/>
    <property type="project" value="TreeGrafter"/>
</dbReference>
<dbReference type="Pfam" id="PF00320">
    <property type="entry name" value="GATA"/>
    <property type="match status" value="1"/>
</dbReference>
<evidence type="ECO:0000256" key="4">
    <source>
        <dbReference type="ARBA" id="ARBA00022833"/>
    </source>
</evidence>
<keyword evidence="5" id="KW-0805">Transcription regulation</keyword>
<dbReference type="SMART" id="SM00401">
    <property type="entry name" value="ZnF_GATA"/>
    <property type="match status" value="1"/>
</dbReference>
<dbReference type="PANTHER" id="PTHR10071:SF281">
    <property type="entry name" value="BOX A-BINDING FACTOR-RELATED"/>
    <property type="match status" value="1"/>
</dbReference>
<dbReference type="PANTHER" id="PTHR10071">
    <property type="entry name" value="TRANSCRIPTION FACTOR GATA FAMILY MEMBER"/>
    <property type="match status" value="1"/>
</dbReference>
<evidence type="ECO:0000256" key="1">
    <source>
        <dbReference type="ARBA" id="ARBA00004123"/>
    </source>
</evidence>
<keyword evidence="11" id="KW-1185">Reference proteome</keyword>
<evidence type="ECO:0000256" key="8">
    <source>
        <dbReference type="PROSITE-ProRule" id="PRU00094"/>
    </source>
</evidence>
<reference evidence="12" key="2">
    <citation type="submission" date="2020-10" db="UniProtKB">
        <authorList>
            <consortium name="WormBaseParasite"/>
        </authorList>
    </citation>
    <scope>IDENTIFICATION</scope>
</reference>
<keyword evidence="2" id="KW-0479">Metal-binding</keyword>
<feature type="compositionally biased region" description="Low complexity" evidence="9">
    <location>
        <begin position="74"/>
        <end position="100"/>
    </location>
</feature>
<keyword evidence="7" id="KW-0539">Nucleus</keyword>
<feature type="domain" description="GATA-type" evidence="10">
    <location>
        <begin position="115"/>
        <end position="168"/>
    </location>
</feature>
<evidence type="ECO:0000313" key="12">
    <source>
        <dbReference type="WBParaSite" id="Pan_g2375.t1"/>
    </source>
</evidence>
<evidence type="ECO:0000256" key="6">
    <source>
        <dbReference type="ARBA" id="ARBA00023163"/>
    </source>
</evidence>
<reference evidence="11" key="1">
    <citation type="journal article" date="2013" name="Genetics">
        <title>The draft genome and transcriptome of Panagrellus redivivus are shaped by the harsh demands of a free-living lifestyle.</title>
        <authorList>
            <person name="Srinivasan J."/>
            <person name="Dillman A.R."/>
            <person name="Macchietto M.G."/>
            <person name="Heikkinen L."/>
            <person name="Lakso M."/>
            <person name="Fracchia K.M."/>
            <person name="Antoshechkin I."/>
            <person name="Mortazavi A."/>
            <person name="Wong G."/>
            <person name="Sternberg P.W."/>
        </authorList>
    </citation>
    <scope>NUCLEOTIDE SEQUENCE [LARGE SCALE GENOMIC DNA]</scope>
    <source>
        <strain evidence="11">MT8872</strain>
    </source>
</reference>
<feature type="region of interest" description="Disordered" evidence="9">
    <location>
        <begin position="70"/>
        <end position="112"/>
    </location>
</feature>
<dbReference type="Gene3D" id="3.30.50.10">
    <property type="entry name" value="Erythroid Transcription Factor GATA-1, subunit A"/>
    <property type="match status" value="1"/>
</dbReference>
<evidence type="ECO:0000313" key="11">
    <source>
        <dbReference type="Proteomes" id="UP000492821"/>
    </source>
</evidence>
<dbReference type="InterPro" id="IPR039355">
    <property type="entry name" value="Transcription_factor_GATA"/>
</dbReference>
<organism evidence="11 12">
    <name type="scientific">Panagrellus redivivus</name>
    <name type="common">Microworm</name>
    <dbReference type="NCBI Taxonomy" id="6233"/>
    <lineage>
        <taxon>Eukaryota</taxon>
        <taxon>Metazoa</taxon>
        <taxon>Ecdysozoa</taxon>
        <taxon>Nematoda</taxon>
        <taxon>Chromadorea</taxon>
        <taxon>Rhabditida</taxon>
        <taxon>Tylenchina</taxon>
        <taxon>Panagrolaimomorpha</taxon>
        <taxon>Panagrolaimoidea</taxon>
        <taxon>Panagrolaimidae</taxon>
        <taxon>Panagrellus</taxon>
    </lineage>
</organism>
<dbReference type="GO" id="GO:0008270">
    <property type="term" value="F:zinc ion binding"/>
    <property type="evidence" value="ECO:0007669"/>
    <property type="project" value="UniProtKB-KW"/>
</dbReference>
<dbReference type="GO" id="GO:0000122">
    <property type="term" value="P:negative regulation of transcription by RNA polymerase II"/>
    <property type="evidence" value="ECO:0007669"/>
    <property type="project" value="TreeGrafter"/>
</dbReference>
<dbReference type="PROSITE" id="PS50114">
    <property type="entry name" value="GATA_ZN_FINGER_2"/>
    <property type="match status" value="1"/>
</dbReference>
<evidence type="ECO:0000256" key="2">
    <source>
        <dbReference type="ARBA" id="ARBA00022723"/>
    </source>
</evidence>
<dbReference type="CDD" id="cd00202">
    <property type="entry name" value="ZnF_GATA"/>
    <property type="match status" value="1"/>
</dbReference>
<dbReference type="GO" id="GO:0000978">
    <property type="term" value="F:RNA polymerase II cis-regulatory region sequence-specific DNA binding"/>
    <property type="evidence" value="ECO:0007669"/>
    <property type="project" value="TreeGrafter"/>
</dbReference>
<comment type="subcellular location">
    <subcellularLocation>
        <location evidence="1">Nucleus</location>
    </subcellularLocation>
</comment>
<sequence length="257" mass="28944">MDAFSTSEMQFLHPQTSVNDSFSQPPLQIDDFGITAENVDLLAAELDVELLKDFFGSSLGEDIVKYARADDSPSEASSSTSPPSSGFPSPPATTSSTSPSPSTPPTSENCRKRKATQDRFCVNCQTHESSMWRRDPEGNSLCNACGQHFKKFKVHRPASMFGRQIKRRCRKVKPDQTSPPSTTLLSPNGHFNFGMVHFQEQTQQIPPPHHFHQPQPIPPQYSMQAFQQPPPEAYFSYRNWQLHPSYPNPLFFQPGQW</sequence>
<dbReference type="AlphaFoldDB" id="A0A7E4ZXK5"/>
<dbReference type="PRINTS" id="PR00619">
    <property type="entry name" value="GATAZNFINGER"/>
</dbReference>
<dbReference type="SUPFAM" id="SSF57716">
    <property type="entry name" value="Glucocorticoid receptor-like (DNA-binding domain)"/>
    <property type="match status" value="1"/>
</dbReference>
<dbReference type="InterPro" id="IPR013088">
    <property type="entry name" value="Znf_NHR/GATA"/>
</dbReference>
<dbReference type="WBParaSite" id="Pan_g2375.t1">
    <property type="protein sequence ID" value="Pan_g2375.t1"/>
    <property type="gene ID" value="Pan_g2375"/>
</dbReference>
<keyword evidence="6" id="KW-0804">Transcription</keyword>
<keyword evidence="4" id="KW-0862">Zinc</keyword>
<evidence type="ECO:0000259" key="10">
    <source>
        <dbReference type="PROSITE" id="PS50114"/>
    </source>
</evidence>
<proteinExistence type="predicted"/>
<evidence type="ECO:0000256" key="3">
    <source>
        <dbReference type="ARBA" id="ARBA00022771"/>
    </source>
</evidence>
<name>A0A7E4ZXK5_PANRE</name>
<dbReference type="Proteomes" id="UP000492821">
    <property type="component" value="Unassembled WGS sequence"/>
</dbReference>
<protein>
    <submittedName>
        <fullName evidence="12">GATA-type domain-containing protein</fullName>
    </submittedName>
</protein>